<comment type="caution">
    <text evidence="2">The sequence shown here is derived from an EMBL/GenBank/DDBJ whole genome shotgun (WGS) entry which is preliminary data.</text>
</comment>
<reference evidence="3" key="1">
    <citation type="journal article" date="2019" name="Int. J. Syst. Evol. Microbiol.">
        <title>The Global Catalogue of Microorganisms (GCM) 10K type strain sequencing project: providing services to taxonomists for standard genome sequencing and annotation.</title>
        <authorList>
            <consortium name="The Broad Institute Genomics Platform"/>
            <consortium name="The Broad Institute Genome Sequencing Center for Infectious Disease"/>
            <person name="Wu L."/>
            <person name="Ma J."/>
        </authorList>
    </citation>
    <scope>NUCLEOTIDE SEQUENCE [LARGE SCALE GENOMIC DNA]</scope>
    <source>
        <strain evidence="3">KCTC 32255</strain>
    </source>
</reference>
<accession>A0ABW2BTX0</accession>
<proteinExistence type="predicted"/>
<evidence type="ECO:0000313" key="3">
    <source>
        <dbReference type="Proteomes" id="UP001596337"/>
    </source>
</evidence>
<name>A0ABW2BTX0_9PSEU</name>
<feature type="region of interest" description="Disordered" evidence="1">
    <location>
        <begin position="387"/>
        <end position="437"/>
    </location>
</feature>
<evidence type="ECO:0000256" key="1">
    <source>
        <dbReference type="SAM" id="MobiDB-lite"/>
    </source>
</evidence>
<feature type="compositionally biased region" description="Polar residues" evidence="1">
    <location>
        <begin position="427"/>
        <end position="437"/>
    </location>
</feature>
<organism evidence="2 3">
    <name type="scientific">Haloechinothrix salitolerans</name>
    <dbReference type="NCBI Taxonomy" id="926830"/>
    <lineage>
        <taxon>Bacteria</taxon>
        <taxon>Bacillati</taxon>
        <taxon>Actinomycetota</taxon>
        <taxon>Actinomycetes</taxon>
        <taxon>Pseudonocardiales</taxon>
        <taxon>Pseudonocardiaceae</taxon>
        <taxon>Haloechinothrix</taxon>
    </lineage>
</organism>
<dbReference type="RefSeq" id="WP_345406732.1">
    <property type="nucleotide sequence ID" value="NZ_BAABLA010000123.1"/>
</dbReference>
<evidence type="ECO:0008006" key="4">
    <source>
        <dbReference type="Google" id="ProtNLM"/>
    </source>
</evidence>
<evidence type="ECO:0000313" key="2">
    <source>
        <dbReference type="EMBL" id="MFC6865985.1"/>
    </source>
</evidence>
<dbReference type="EMBL" id="JBHSXX010000001">
    <property type="protein sequence ID" value="MFC6865985.1"/>
    <property type="molecule type" value="Genomic_DNA"/>
</dbReference>
<gene>
    <name evidence="2" type="ORF">ACFQGD_02370</name>
</gene>
<keyword evidence="3" id="KW-1185">Reference proteome</keyword>
<protein>
    <recommendedName>
        <fullName evidence="4">Stress response protein</fullName>
    </recommendedName>
</protein>
<sequence length="437" mass="48926">MLAALTSVPPFAKAMLQHIGQRLGVRASLECFTEVVFDGNSDKIRPDGLIVVDGGRGRQWHCLVEAKIGRTEIDADQLTKYLNLARSNNVPALLTISNQFVATPRHSPVRLPKSATKGVETFHWSWMSVVTEAMLLLNEYDFERPEQRFILNEMVRYFSHRSVAVTTFDRMNPEWKELNSKVQSGARLAKTAPEVEDSVAAWHQETRDLCLLLSRKLSHTVRLRLSRAHREDPTARMRDDCESLVATHRLSCTFDIPDAAAPLVVVADLQRRCISVSMTLAAPRDKQRASSRINWLLRQLTKTDPHGIHVRAYWPGRAPTTQASLADLRDNASVLESENRSLVPTSFEVLLVQDLAGKFSGSRTFIELLEGAVPTFYERVGERLRPYITPPPKLQRQQAESADDAGAPDGHHDEAVGNRVAPLPETTPMTTEQPDSS</sequence>
<dbReference type="Proteomes" id="UP001596337">
    <property type="component" value="Unassembled WGS sequence"/>
</dbReference>